<dbReference type="Pfam" id="PF13406">
    <property type="entry name" value="SLT_2"/>
    <property type="match status" value="1"/>
</dbReference>
<dbReference type="InterPro" id="IPR023346">
    <property type="entry name" value="Lysozyme-like_dom_sf"/>
</dbReference>
<dbReference type="InterPro" id="IPR038765">
    <property type="entry name" value="Papain-like_cys_pep_sf"/>
</dbReference>
<dbReference type="Pfam" id="PF00877">
    <property type="entry name" value="NLPC_P60"/>
    <property type="match status" value="1"/>
</dbReference>
<evidence type="ECO:0000259" key="5">
    <source>
        <dbReference type="PROSITE" id="PS51935"/>
    </source>
</evidence>
<name>A0ABU6C361_9ACTN</name>
<dbReference type="SUPFAM" id="SSF53955">
    <property type="entry name" value="Lysozyme-like"/>
    <property type="match status" value="1"/>
</dbReference>
<dbReference type="PANTHER" id="PTHR47359:SF3">
    <property type="entry name" value="NLP_P60 DOMAIN-CONTAINING PROTEIN-RELATED"/>
    <property type="match status" value="1"/>
</dbReference>
<protein>
    <submittedName>
        <fullName evidence="6">NlpC/P60 family protein</fullName>
    </submittedName>
</protein>
<dbReference type="InterPro" id="IPR000064">
    <property type="entry name" value="NLP_P60_dom"/>
</dbReference>
<organism evidence="6 7">
    <name type="scientific">Streptomyces kunmingensis</name>
    <dbReference type="NCBI Taxonomy" id="68225"/>
    <lineage>
        <taxon>Bacteria</taxon>
        <taxon>Bacillati</taxon>
        <taxon>Actinomycetota</taxon>
        <taxon>Actinomycetes</taxon>
        <taxon>Kitasatosporales</taxon>
        <taxon>Streptomycetaceae</taxon>
        <taxon>Streptomyces</taxon>
    </lineage>
</organism>
<dbReference type="Gene3D" id="3.90.1720.10">
    <property type="entry name" value="endopeptidase domain like (from Nostoc punctiforme)"/>
    <property type="match status" value="1"/>
</dbReference>
<dbReference type="InterPro" id="IPR051794">
    <property type="entry name" value="PG_Endopeptidase_C40"/>
</dbReference>
<evidence type="ECO:0000256" key="1">
    <source>
        <dbReference type="ARBA" id="ARBA00007074"/>
    </source>
</evidence>
<dbReference type="EMBL" id="JAOZYB010000007">
    <property type="protein sequence ID" value="MEB3959163.1"/>
    <property type="molecule type" value="Genomic_DNA"/>
</dbReference>
<keyword evidence="7" id="KW-1185">Reference proteome</keyword>
<keyword evidence="4" id="KW-0788">Thiol protease</keyword>
<accession>A0ABU6C361</accession>
<feature type="domain" description="NlpC/P60" evidence="5">
    <location>
        <begin position="245"/>
        <end position="390"/>
    </location>
</feature>
<dbReference type="PANTHER" id="PTHR47359">
    <property type="entry name" value="PEPTIDOGLYCAN DL-ENDOPEPTIDASE CWLO"/>
    <property type="match status" value="1"/>
</dbReference>
<dbReference type="SUPFAM" id="SSF54001">
    <property type="entry name" value="Cysteine proteinases"/>
    <property type="match status" value="1"/>
</dbReference>
<gene>
    <name evidence="6" type="ORF">OKJ48_02660</name>
</gene>
<evidence type="ECO:0000256" key="2">
    <source>
        <dbReference type="ARBA" id="ARBA00022670"/>
    </source>
</evidence>
<dbReference type="InterPro" id="IPR031304">
    <property type="entry name" value="SLT_2"/>
</dbReference>
<reference evidence="6 7" key="1">
    <citation type="submission" date="2022-10" db="EMBL/GenBank/DDBJ databases">
        <authorList>
            <person name="Xie J."/>
            <person name="Shen N."/>
        </authorList>
    </citation>
    <scope>NUCLEOTIDE SEQUENCE [LARGE SCALE GENOMIC DNA]</scope>
    <source>
        <strain evidence="6 7">DSM 41681</strain>
    </source>
</reference>
<comment type="similarity">
    <text evidence="1">Belongs to the peptidase C40 family.</text>
</comment>
<dbReference type="RefSeq" id="WP_324766148.1">
    <property type="nucleotide sequence ID" value="NZ_BAAATS010000073.1"/>
</dbReference>
<evidence type="ECO:0000256" key="3">
    <source>
        <dbReference type="ARBA" id="ARBA00022801"/>
    </source>
</evidence>
<keyword evidence="3" id="KW-0378">Hydrolase</keyword>
<dbReference type="Gene3D" id="1.10.530.10">
    <property type="match status" value="1"/>
</dbReference>
<proteinExistence type="inferred from homology"/>
<evidence type="ECO:0000313" key="7">
    <source>
        <dbReference type="Proteomes" id="UP001352223"/>
    </source>
</evidence>
<keyword evidence="2" id="KW-0645">Protease</keyword>
<dbReference type="Proteomes" id="UP001352223">
    <property type="component" value="Unassembled WGS sequence"/>
</dbReference>
<comment type="caution">
    <text evidence="6">The sequence shown here is derived from an EMBL/GenBank/DDBJ whole genome shotgun (WGS) entry which is preliminary data.</text>
</comment>
<evidence type="ECO:0000313" key="6">
    <source>
        <dbReference type="EMBL" id="MEB3959163.1"/>
    </source>
</evidence>
<evidence type="ECO:0000256" key="4">
    <source>
        <dbReference type="ARBA" id="ARBA00022807"/>
    </source>
</evidence>
<sequence>MNGTTRVRPARRTLKWALITGMLLALTVCCLAPLSGAAAKLAALQQSQADTGLAKAGSSADIPPRMLQAYKNAVQHTGSAAPKCRGMRWPILAAIAKVESNHAVGRTISSGGDIRPHIYGVLLNGSGQGGNTTTVTDTDGGKWDGQNNGERAIGPFQFLPATWESTGQDGNDDGAKDPHNADDAALAAAAYLCGHGRNLAKSTQLRAAILQYNHSTAYVANVTTWISQYTAAARAGRSASLNGVTGKARTVLKAALSQQGVPYAWGGGNERGPSRGGCCSPNGVSGASTRGFDCSGLTMFAFAHAGIHLPRTAAAQAGRGHRIPASAGQDALQPGDLVFFGYAPGRDSTIYHVGIYLGGGQMVNAARPGTAVRLDPIDAMPGYAGGARLV</sequence>
<dbReference type="PROSITE" id="PS51935">
    <property type="entry name" value="NLPC_P60"/>
    <property type="match status" value="1"/>
</dbReference>